<gene>
    <name evidence="1" type="ORF">S01H1_01957</name>
</gene>
<dbReference type="Gene3D" id="2.40.50.100">
    <property type="match status" value="1"/>
</dbReference>
<protein>
    <recommendedName>
        <fullName evidence="2">Glycine cleavage system protein H</fullName>
    </recommendedName>
</protein>
<feature type="non-terminal residue" evidence="1">
    <location>
        <position position="51"/>
    </location>
</feature>
<dbReference type="InterPro" id="IPR011053">
    <property type="entry name" value="Single_hybrid_motif"/>
</dbReference>
<organism evidence="1">
    <name type="scientific">marine sediment metagenome</name>
    <dbReference type="NCBI Taxonomy" id="412755"/>
    <lineage>
        <taxon>unclassified sequences</taxon>
        <taxon>metagenomes</taxon>
        <taxon>ecological metagenomes</taxon>
    </lineage>
</organism>
<comment type="caution">
    <text evidence="1">The sequence shown here is derived from an EMBL/GenBank/DDBJ whole genome shotgun (WGS) entry which is preliminary data.</text>
</comment>
<dbReference type="EMBL" id="BARS01000899">
    <property type="protein sequence ID" value="GAF83932.1"/>
    <property type="molecule type" value="Genomic_DNA"/>
</dbReference>
<reference evidence="1" key="1">
    <citation type="journal article" date="2014" name="Front. Microbiol.">
        <title>High frequency of phylogenetically diverse reductive dehalogenase-homologous genes in deep subseafloor sedimentary metagenomes.</title>
        <authorList>
            <person name="Kawai M."/>
            <person name="Futagami T."/>
            <person name="Toyoda A."/>
            <person name="Takaki Y."/>
            <person name="Nishi S."/>
            <person name="Hori S."/>
            <person name="Arai W."/>
            <person name="Tsubouchi T."/>
            <person name="Morono Y."/>
            <person name="Uchiyama I."/>
            <person name="Ito T."/>
            <person name="Fujiyama A."/>
            <person name="Inagaki F."/>
            <person name="Takami H."/>
        </authorList>
    </citation>
    <scope>NUCLEOTIDE SEQUENCE</scope>
    <source>
        <strain evidence="1">Expedition CK06-06</strain>
    </source>
</reference>
<dbReference type="SUPFAM" id="SSF51230">
    <property type="entry name" value="Single hybrid motif"/>
    <property type="match status" value="1"/>
</dbReference>
<dbReference type="AlphaFoldDB" id="X0T6X1"/>
<accession>X0T6X1</accession>
<dbReference type="InterPro" id="IPR033753">
    <property type="entry name" value="GCV_H/Fam206"/>
</dbReference>
<proteinExistence type="predicted"/>
<evidence type="ECO:0000313" key="1">
    <source>
        <dbReference type="EMBL" id="GAF83932.1"/>
    </source>
</evidence>
<name>X0T6X1_9ZZZZ</name>
<dbReference type="Pfam" id="PF01597">
    <property type="entry name" value="GCV_H"/>
    <property type="match status" value="1"/>
</dbReference>
<sequence>MVKINGNEFPEDLYYHKDHMWVKIEEGMARVGYNDWAQEAAGKLVNLNTRK</sequence>
<evidence type="ECO:0008006" key="2">
    <source>
        <dbReference type="Google" id="ProtNLM"/>
    </source>
</evidence>